<protein>
    <submittedName>
        <fullName evidence="1">Uncharacterized protein</fullName>
    </submittedName>
</protein>
<evidence type="ECO:0000313" key="2">
    <source>
        <dbReference type="Proteomes" id="UP000030121"/>
    </source>
</evidence>
<dbReference type="eggNOG" id="ENOG5030XAY">
    <property type="taxonomic scope" value="Bacteria"/>
</dbReference>
<sequence length="150" mass="17802">MPTFLRKVKHLALLRSFVTPLVKLHDDTLYKIQHDGRTIYLEKLLNEYYQVTGYDTQNHEATKLIYIDDLPDVEKLYIYQNEETEVSFLEDDGDDNEDDVFLDADNESYVSYSWIIFMPDTISFEEIKLRALVDSYRYAGKKYTIQTYTP</sequence>
<dbReference type="EMBL" id="JRLW01000005">
    <property type="protein sequence ID" value="KGO89731.1"/>
    <property type="molecule type" value="Genomic_DNA"/>
</dbReference>
<dbReference type="Proteomes" id="UP000030121">
    <property type="component" value="Unassembled WGS sequence"/>
</dbReference>
<comment type="caution">
    <text evidence="1">The sequence shown here is derived from an EMBL/GenBank/DDBJ whole genome shotgun (WGS) entry which is preliminary data.</text>
</comment>
<organism evidence="1 2">
    <name type="scientific">Flavobacterium suncheonense GH29-5 = DSM 17707</name>
    <dbReference type="NCBI Taxonomy" id="1121899"/>
    <lineage>
        <taxon>Bacteria</taxon>
        <taxon>Pseudomonadati</taxon>
        <taxon>Bacteroidota</taxon>
        <taxon>Flavobacteriia</taxon>
        <taxon>Flavobacteriales</taxon>
        <taxon>Flavobacteriaceae</taxon>
        <taxon>Flavobacterium</taxon>
    </lineage>
</organism>
<dbReference type="AlphaFoldDB" id="A0A0A2MDS0"/>
<accession>A0A0A2MDS0</accession>
<name>A0A0A2MDS0_9FLAO</name>
<evidence type="ECO:0000313" key="1">
    <source>
        <dbReference type="EMBL" id="KGO89731.1"/>
    </source>
</evidence>
<reference evidence="1 2" key="1">
    <citation type="submission" date="2013-09" db="EMBL/GenBank/DDBJ databases">
        <authorList>
            <person name="Zeng Z."/>
            <person name="Chen C."/>
        </authorList>
    </citation>
    <scope>NUCLEOTIDE SEQUENCE [LARGE SCALE GENOMIC DNA]</scope>
    <source>
        <strain evidence="1 2">GH29-5</strain>
    </source>
</reference>
<gene>
    <name evidence="1" type="ORF">Q764_05920</name>
</gene>
<keyword evidence="2" id="KW-1185">Reference proteome</keyword>
<proteinExistence type="predicted"/>
<dbReference type="STRING" id="1121899.GCA_000430025_01893"/>